<comment type="caution">
    <text evidence="5">The sequence shown here is derived from an EMBL/GenBank/DDBJ whole genome shotgun (WGS) entry which is preliminary data.</text>
</comment>
<dbReference type="AlphaFoldDB" id="A0A4R2FJS2"/>
<keyword evidence="3" id="KW-0804">Transcription</keyword>
<keyword evidence="2 5" id="KW-0238">DNA-binding</keyword>
<dbReference type="PANTHER" id="PTHR33164:SF64">
    <property type="entry name" value="TRANSCRIPTIONAL REGULATOR SLYA"/>
    <property type="match status" value="1"/>
</dbReference>
<evidence type="ECO:0000256" key="3">
    <source>
        <dbReference type="ARBA" id="ARBA00023163"/>
    </source>
</evidence>
<evidence type="ECO:0000256" key="1">
    <source>
        <dbReference type="ARBA" id="ARBA00023015"/>
    </source>
</evidence>
<dbReference type="SMART" id="SM00347">
    <property type="entry name" value="HTH_MARR"/>
    <property type="match status" value="1"/>
</dbReference>
<dbReference type="RefSeq" id="WP_133037343.1">
    <property type="nucleotide sequence ID" value="NZ_SLWF01000001.1"/>
</dbReference>
<dbReference type="GO" id="GO:0006950">
    <property type="term" value="P:response to stress"/>
    <property type="evidence" value="ECO:0007669"/>
    <property type="project" value="TreeGrafter"/>
</dbReference>
<accession>A0A4R2FJS2</accession>
<dbReference type="GO" id="GO:0003677">
    <property type="term" value="F:DNA binding"/>
    <property type="evidence" value="ECO:0007669"/>
    <property type="project" value="UniProtKB-KW"/>
</dbReference>
<dbReference type="InterPro" id="IPR039422">
    <property type="entry name" value="MarR/SlyA-like"/>
</dbReference>
<dbReference type="InterPro" id="IPR036390">
    <property type="entry name" value="WH_DNA-bd_sf"/>
</dbReference>
<dbReference type="PRINTS" id="PR00598">
    <property type="entry name" value="HTHMARR"/>
</dbReference>
<evidence type="ECO:0000313" key="5">
    <source>
        <dbReference type="EMBL" id="TCN90599.1"/>
    </source>
</evidence>
<dbReference type="InterPro" id="IPR036388">
    <property type="entry name" value="WH-like_DNA-bd_sf"/>
</dbReference>
<keyword evidence="6" id="KW-1185">Reference proteome</keyword>
<feature type="domain" description="HTH marR-type" evidence="4">
    <location>
        <begin position="3"/>
        <end position="135"/>
    </location>
</feature>
<reference evidence="5 6" key="1">
    <citation type="submission" date="2019-03" db="EMBL/GenBank/DDBJ databases">
        <title>Freshwater and sediment microbial communities from various areas in North America, analyzing microbe dynamics in response to fracking.</title>
        <authorList>
            <person name="Lamendella R."/>
        </authorList>
    </citation>
    <scope>NUCLEOTIDE SEQUENCE [LARGE SCALE GENOMIC DNA]</scope>
    <source>
        <strain evidence="5 6">74A</strain>
    </source>
</reference>
<dbReference type="OrthoDB" id="32523at2"/>
<dbReference type="EMBL" id="SLWF01000001">
    <property type="protein sequence ID" value="TCN90599.1"/>
    <property type="molecule type" value="Genomic_DNA"/>
</dbReference>
<proteinExistence type="predicted"/>
<dbReference type="PANTHER" id="PTHR33164">
    <property type="entry name" value="TRANSCRIPTIONAL REGULATOR, MARR FAMILY"/>
    <property type="match status" value="1"/>
</dbReference>
<dbReference type="SUPFAM" id="SSF46785">
    <property type="entry name" value="Winged helix' DNA-binding domain"/>
    <property type="match status" value="1"/>
</dbReference>
<gene>
    <name evidence="5" type="ORF">EDC91_10169</name>
</gene>
<dbReference type="Gene3D" id="1.10.10.10">
    <property type="entry name" value="Winged helix-like DNA-binding domain superfamily/Winged helix DNA-binding domain"/>
    <property type="match status" value="1"/>
</dbReference>
<protein>
    <submittedName>
        <fullName evidence="5">DNA-binding MarR family transcriptional regulator</fullName>
    </submittedName>
</protein>
<evidence type="ECO:0000256" key="2">
    <source>
        <dbReference type="ARBA" id="ARBA00023125"/>
    </source>
</evidence>
<organism evidence="5 6">
    <name type="scientific">Shewanella fodinae</name>
    <dbReference type="NCBI Taxonomy" id="552357"/>
    <lineage>
        <taxon>Bacteria</taxon>
        <taxon>Pseudomonadati</taxon>
        <taxon>Pseudomonadota</taxon>
        <taxon>Gammaproteobacteria</taxon>
        <taxon>Alteromonadales</taxon>
        <taxon>Shewanellaceae</taxon>
        <taxon>Shewanella</taxon>
    </lineage>
</organism>
<dbReference type="InterPro" id="IPR000835">
    <property type="entry name" value="HTH_MarR-typ"/>
</dbReference>
<dbReference type="Pfam" id="PF01047">
    <property type="entry name" value="MarR"/>
    <property type="match status" value="1"/>
</dbReference>
<sequence length="140" mass="15792">MPQQSIGYLMADVMRLLRRTFQKRSELSGLTLAQARALKCVSVNEGIRQVELAERLEIKPMTLVRVIDQLVAAGCLVRKRDPIDRRAHLIHTTANAKPIQDKVLQASQEVWGHALAGLSEEQIDNFMLVLQSIHNNLSKE</sequence>
<evidence type="ECO:0000259" key="4">
    <source>
        <dbReference type="PROSITE" id="PS50995"/>
    </source>
</evidence>
<dbReference type="PROSITE" id="PS50995">
    <property type="entry name" value="HTH_MARR_2"/>
    <property type="match status" value="1"/>
</dbReference>
<dbReference type="GO" id="GO:0003700">
    <property type="term" value="F:DNA-binding transcription factor activity"/>
    <property type="evidence" value="ECO:0007669"/>
    <property type="project" value="InterPro"/>
</dbReference>
<evidence type="ECO:0000313" key="6">
    <source>
        <dbReference type="Proteomes" id="UP000294832"/>
    </source>
</evidence>
<keyword evidence="1" id="KW-0805">Transcription regulation</keyword>
<dbReference type="Proteomes" id="UP000294832">
    <property type="component" value="Unassembled WGS sequence"/>
</dbReference>
<name>A0A4R2FJS2_9GAMM</name>